<dbReference type="AlphaFoldDB" id="A0A068SPL9"/>
<reference evidence="3" key="1">
    <citation type="journal article" date="2014" name="BMC Genomics">
        <title>Genome sequencing of two Neorhizobium galegae strains reveals a noeT gene responsible for the unusual acetylation of the nodulation factors.</title>
        <authorList>
            <person name="Osterman J."/>
            <person name="Marsh J."/>
            <person name="Laine P.K."/>
            <person name="Zeng Z."/>
            <person name="Alatalo E."/>
            <person name="Sullivan J.T."/>
            <person name="Young J.P."/>
            <person name="Thomas-Oates J."/>
            <person name="Paulin L."/>
            <person name="Lindstrom K."/>
        </authorList>
    </citation>
    <scope>NUCLEOTIDE SEQUENCE [LARGE SCALE GENOMIC DNA]</scope>
    <source>
        <strain evidence="3">HAMBI 540</strain>
    </source>
</reference>
<keyword evidence="1" id="KW-1133">Transmembrane helix</keyword>
<evidence type="ECO:0008006" key="4">
    <source>
        <dbReference type="Google" id="ProtNLM"/>
    </source>
</evidence>
<accession>A0A068SPL9</accession>
<dbReference type="OrthoDB" id="9905183at2"/>
<dbReference type="HOGENOM" id="CLU_2437794_0_0_5"/>
<dbReference type="RefSeq" id="WP_038587371.1">
    <property type="nucleotide sequence ID" value="NZ_HG938353.1"/>
</dbReference>
<organism evidence="2 3">
    <name type="scientific">Neorhizobium galegae bv. orientalis str. HAMBI 540</name>
    <dbReference type="NCBI Taxonomy" id="1028800"/>
    <lineage>
        <taxon>Bacteria</taxon>
        <taxon>Pseudomonadati</taxon>
        <taxon>Pseudomonadota</taxon>
        <taxon>Alphaproteobacteria</taxon>
        <taxon>Hyphomicrobiales</taxon>
        <taxon>Rhizobiaceae</taxon>
        <taxon>Rhizobium/Agrobacterium group</taxon>
        <taxon>Neorhizobium</taxon>
    </lineage>
</organism>
<sequence length="90" mass="9884">MLPTEITMAATIVVLAFASYPLITLWFKVTDAGRPLFSPKAYFLEESDDEKVGSSWELWLRLAGFSAIFLVGFVAWTVVLAGTLSPLAVK</sequence>
<keyword evidence="1" id="KW-0812">Transmembrane</keyword>
<dbReference type="EMBL" id="HG938353">
    <property type="protein sequence ID" value="CDN48247.1"/>
    <property type="molecule type" value="Genomic_DNA"/>
</dbReference>
<dbReference type="KEGG" id="ngg:RG540_CH20780"/>
<keyword evidence="3" id="KW-1185">Reference proteome</keyword>
<evidence type="ECO:0000256" key="1">
    <source>
        <dbReference type="SAM" id="Phobius"/>
    </source>
</evidence>
<feature type="transmembrane region" description="Helical" evidence="1">
    <location>
        <begin position="58"/>
        <end position="84"/>
    </location>
</feature>
<gene>
    <name evidence="2" type="ORF">RG540_CH20780</name>
</gene>
<protein>
    <recommendedName>
        <fullName evidence="4">Transmembrane protein</fullName>
    </recommendedName>
</protein>
<keyword evidence="1" id="KW-0472">Membrane</keyword>
<dbReference type="Proteomes" id="UP000028181">
    <property type="component" value="Chromosome I"/>
</dbReference>
<evidence type="ECO:0000313" key="2">
    <source>
        <dbReference type="EMBL" id="CDN48247.1"/>
    </source>
</evidence>
<dbReference type="GeneID" id="24258146"/>
<evidence type="ECO:0000313" key="3">
    <source>
        <dbReference type="Proteomes" id="UP000028181"/>
    </source>
</evidence>
<proteinExistence type="predicted"/>
<name>A0A068SPL9_NEOGA</name>
<feature type="transmembrane region" description="Helical" evidence="1">
    <location>
        <begin position="6"/>
        <end position="27"/>
    </location>
</feature>